<gene>
    <name evidence="2" type="ORF">AB8U03_04710</name>
</gene>
<keyword evidence="1" id="KW-1133">Transmembrane helix</keyword>
<protein>
    <submittedName>
        <fullName evidence="2">Phosphatase PAP2 family protein</fullName>
    </submittedName>
</protein>
<feature type="transmembrane region" description="Helical" evidence="1">
    <location>
        <begin position="77"/>
        <end position="98"/>
    </location>
</feature>
<dbReference type="Proteomes" id="UP001564657">
    <property type="component" value="Unassembled WGS sequence"/>
</dbReference>
<keyword evidence="3" id="KW-1185">Reference proteome</keyword>
<organism evidence="2 3">
    <name type="scientific">Clostridium moutaii</name>
    <dbReference type="NCBI Taxonomy" id="3240932"/>
    <lineage>
        <taxon>Bacteria</taxon>
        <taxon>Bacillati</taxon>
        <taxon>Bacillota</taxon>
        <taxon>Clostridia</taxon>
        <taxon>Eubacteriales</taxon>
        <taxon>Clostridiaceae</taxon>
        <taxon>Clostridium</taxon>
    </lineage>
</organism>
<name>A0ABV4BL35_9CLOT</name>
<feature type="transmembrane region" description="Helical" evidence="1">
    <location>
        <begin position="176"/>
        <end position="198"/>
    </location>
</feature>
<keyword evidence="1" id="KW-0472">Membrane</keyword>
<dbReference type="SUPFAM" id="SSF48317">
    <property type="entry name" value="Acid phosphatase/Vanadium-dependent haloperoxidase"/>
    <property type="match status" value="1"/>
</dbReference>
<evidence type="ECO:0000313" key="2">
    <source>
        <dbReference type="EMBL" id="MEY7999507.1"/>
    </source>
</evidence>
<reference evidence="2 3" key="1">
    <citation type="submission" date="2024-08" db="EMBL/GenBank/DDBJ databases">
        <title>Clostridium lapicellarii sp. nov., and Clostridium renhuaiense sp. nov., two species isolated from the mud in a fermentation cellar used for producing sauce-flavour Chinese liquors.</title>
        <authorList>
            <person name="Yang F."/>
            <person name="Wang H."/>
            <person name="Chen L.Q."/>
            <person name="Zhou N."/>
            <person name="Lu J.J."/>
            <person name="Pu X.X."/>
            <person name="Wan B."/>
            <person name="Wang L."/>
            <person name="Liu S.J."/>
        </authorList>
    </citation>
    <scope>NUCLEOTIDE SEQUENCE [LARGE SCALE GENOMIC DNA]</scope>
    <source>
        <strain evidence="2 3">MT-5</strain>
    </source>
</reference>
<evidence type="ECO:0000256" key="1">
    <source>
        <dbReference type="SAM" id="Phobius"/>
    </source>
</evidence>
<keyword evidence="1" id="KW-0812">Transmembrane</keyword>
<feature type="transmembrane region" description="Helical" evidence="1">
    <location>
        <begin position="51"/>
        <end position="71"/>
    </location>
</feature>
<dbReference type="EMBL" id="JBGEWD010000003">
    <property type="protein sequence ID" value="MEY7999507.1"/>
    <property type="molecule type" value="Genomic_DNA"/>
</dbReference>
<evidence type="ECO:0000313" key="3">
    <source>
        <dbReference type="Proteomes" id="UP001564657"/>
    </source>
</evidence>
<dbReference type="RefSeq" id="WP_369703395.1">
    <property type="nucleotide sequence ID" value="NZ_JBGEWD010000003.1"/>
</dbReference>
<feature type="transmembrane region" description="Helical" evidence="1">
    <location>
        <begin position="6"/>
        <end position="24"/>
    </location>
</feature>
<sequence length="220" mass="26330">MKNIKANFLPLSLMFIIPVINIMYGKLNNSINGCYNLVTDFDRSIPFIKEFIIPYWMWYPFIILTIVYICFNCRNAYYKTMITIVFGMLSCYIIYFFFQTTVPRPAIQGNDIFSHIIRLTYKWDKPFNCFPSIHVLTCYAVVRGARETKKIYNKFIINFMAIIIMVSTQLVKQHVILDLIFAILLAEVIYRFFAVFILERSTIWGKKLYWWWTMKKKLEI</sequence>
<feature type="transmembrane region" description="Helical" evidence="1">
    <location>
        <begin position="151"/>
        <end position="170"/>
    </location>
</feature>
<proteinExistence type="predicted"/>
<accession>A0ABV4BL35</accession>
<dbReference type="InterPro" id="IPR036938">
    <property type="entry name" value="PAP2/HPO_sf"/>
</dbReference>
<comment type="caution">
    <text evidence="2">The sequence shown here is derived from an EMBL/GenBank/DDBJ whole genome shotgun (WGS) entry which is preliminary data.</text>
</comment>